<organism evidence="8 9">
    <name type="scientific">Mytilus edulis</name>
    <name type="common">Blue mussel</name>
    <dbReference type="NCBI Taxonomy" id="6550"/>
    <lineage>
        <taxon>Eukaryota</taxon>
        <taxon>Metazoa</taxon>
        <taxon>Spiralia</taxon>
        <taxon>Lophotrochozoa</taxon>
        <taxon>Mollusca</taxon>
        <taxon>Bivalvia</taxon>
        <taxon>Autobranchia</taxon>
        <taxon>Pteriomorphia</taxon>
        <taxon>Mytilida</taxon>
        <taxon>Mytiloidea</taxon>
        <taxon>Mytilidae</taxon>
        <taxon>Mytilinae</taxon>
        <taxon>Mytilus</taxon>
    </lineage>
</organism>
<evidence type="ECO:0000313" key="8">
    <source>
        <dbReference type="EMBL" id="CAG2257620.1"/>
    </source>
</evidence>
<feature type="domain" description="DTW" evidence="7">
    <location>
        <begin position="24"/>
        <end position="176"/>
    </location>
</feature>
<evidence type="ECO:0000313" key="9">
    <source>
        <dbReference type="Proteomes" id="UP000683360"/>
    </source>
</evidence>
<comment type="catalytic activity">
    <reaction evidence="6">
        <text>a uridine in tRNA + S-adenosyl-L-methionine = a 3-[(3S)-3-amino-3-carboxypropyl]uridine in tRNA + S-methyl-5'-thioadenosine + H(+)</text>
        <dbReference type="Rhea" id="RHEA:62432"/>
        <dbReference type="Rhea" id="RHEA-COMP:13339"/>
        <dbReference type="Rhea" id="RHEA-COMP:16092"/>
        <dbReference type="ChEBI" id="CHEBI:15378"/>
        <dbReference type="ChEBI" id="CHEBI:17509"/>
        <dbReference type="ChEBI" id="CHEBI:59789"/>
        <dbReference type="ChEBI" id="CHEBI:65315"/>
        <dbReference type="ChEBI" id="CHEBI:82930"/>
        <dbReference type="EC" id="2.5.1.25"/>
    </reaction>
</comment>
<dbReference type="Proteomes" id="UP000683360">
    <property type="component" value="Unassembled WGS sequence"/>
</dbReference>
<dbReference type="PANTHER" id="PTHR21392">
    <property type="entry name" value="TRNA-URIDINE AMINOCARBOXYPROPYLTRANSFERASE 2"/>
    <property type="match status" value="1"/>
</dbReference>
<reference evidence="8" key="1">
    <citation type="submission" date="2021-03" db="EMBL/GenBank/DDBJ databases">
        <authorList>
            <person name="Bekaert M."/>
        </authorList>
    </citation>
    <scope>NUCLEOTIDE SEQUENCE</scope>
</reference>
<proteinExistence type="inferred from homology"/>
<dbReference type="GO" id="GO:0016432">
    <property type="term" value="F:tRNA-uridine aminocarboxypropyltransferase activity"/>
    <property type="evidence" value="ECO:0007669"/>
    <property type="project" value="UniProtKB-EC"/>
</dbReference>
<evidence type="ECO:0000256" key="4">
    <source>
        <dbReference type="ARBA" id="ARBA00022694"/>
    </source>
</evidence>
<keyword evidence="4" id="KW-0819">tRNA processing</keyword>
<evidence type="ECO:0000256" key="5">
    <source>
        <dbReference type="ARBA" id="ARBA00034489"/>
    </source>
</evidence>
<accession>A0A8S3VMJ1</accession>
<dbReference type="SMART" id="SM01144">
    <property type="entry name" value="DTW"/>
    <property type="match status" value="1"/>
</dbReference>
<dbReference type="GO" id="GO:0008033">
    <property type="term" value="P:tRNA processing"/>
    <property type="evidence" value="ECO:0007669"/>
    <property type="project" value="UniProtKB-KW"/>
</dbReference>
<keyword evidence="9" id="KW-1185">Reference proteome</keyword>
<keyword evidence="3" id="KW-0949">S-adenosyl-L-methionine</keyword>
<evidence type="ECO:0000256" key="6">
    <source>
        <dbReference type="ARBA" id="ARBA00048718"/>
    </source>
</evidence>
<protein>
    <recommendedName>
        <fullName evidence="1">tRNA-uridine aminocarboxypropyltransferase</fullName>
        <ecNumber evidence="1">2.5.1.25</ecNumber>
    </recommendedName>
</protein>
<evidence type="ECO:0000259" key="7">
    <source>
        <dbReference type="SMART" id="SM01144"/>
    </source>
</evidence>
<evidence type="ECO:0000256" key="1">
    <source>
        <dbReference type="ARBA" id="ARBA00012386"/>
    </source>
</evidence>
<dbReference type="EMBL" id="CAJPWZ010003331">
    <property type="protein sequence ID" value="CAG2257620.1"/>
    <property type="molecule type" value="Genomic_DNA"/>
</dbReference>
<name>A0A8S3VMJ1_MYTED</name>
<dbReference type="PANTHER" id="PTHR21392:SF0">
    <property type="entry name" value="TRNA-URIDINE AMINOCARBOXYPROPYLTRANSFERASE 2"/>
    <property type="match status" value="1"/>
</dbReference>
<comment type="caution">
    <text evidence="8">The sequence shown here is derived from an EMBL/GenBank/DDBJ whole genome shotgun (WGS) entry which is preliminary data.</text>
</comment>
<gene>
    <name evidence="8" type="ORF">MEDL_68849</name>
</gene>
<evidence type="ECO:0000256" key="3">
    <source>
        <dbReference type="ARBA" id="ARBA00022691"/>
    </source>
</evidence>
<dbReference type="InterPro" id="IPR039262">
    <property type="entry name" value="DTWD2/TAPT"/>
</dbReference>
<dbReference type="AlphaFoldDB" id="A0A8S3VMJ1"/>
<dbReference type="EC" id="2.5.1.25" evidence="1"/>
<evidence type="ECO:0000256" key="2">
    <source>
        <dbReference type="ARBA" id="ARBA00022679"/>
    </source>
</evidence>
<dbReference type="InterPro" id="IPR005636">
    <property type="entry name" value="DTW"/>
</dbReference>
<comment type="similarity">
    <text evidence="5">Belongs to the TDD superfamily. DTWD2 family.</text>
</comment>
<keyword evidence="2" id="KW-0808">Transferase</keyword>
<sequence length="218" mass="24951">MEEENFVESLFELADNLEKPKINKRDVCSRCRRPATVCWCPFLPSEPIQISTTVFILQHPFEESRNLKTAPMLNLSLAPEKCHFYRSKKFPEHRFPGLLELMKQPNTLLLFPGPGAVDISELPPVGDDVSYNLVLLDGTWGQAKNMFISNPILHLPKKVLTKPLEALCQFQLNHGACTHHSRSYKIENGLWKKKLSKKAIKRLEEKKNQQTSDGNQQS</sequence>
<dbReference type="OrthoDB" id="408541at2759"/>
<dbReference type="Pfam" id="PF03942">
    <property type="entry name" value="DTW"/>
    <property type="match status" value="1"/>
</dbReference>